<dbReference type="InterPro" id="IPR017853">
    <property type="entry name" value="GH"/>
</dbReference>
<evidence type="ECO:0000256" key="4">
    <source>
        <dbReference type="ARBA" id="ARBA00009000"/>
    </source>
</evidence>
<evidence type="ECO:0000256" key="8">
    <source>
        <dbReference type="ARBA" id="ARBA00023056"/>
    </source>
</evidence>
<comment type="similarity">
    <text evidence="4 10">Belongs to the glycosyl hydrolase 13 family. GlgB subfamily.</text>
</comment>
<dbReference type="CDD" id="cd02855">
    <property type="entry name" value="E_set_GBE_prok_N"/>
    <property type="match status" value="1"/>
</dbReference>
<dbReference type="InterPro" id="IPR006047">
    <property type="entry name" value="GH13_cat_dom"/>
</dbReference>
<dbReference type="InterPro" id="IPR037439">
    <property type="entry name" value="Branching_enzy"/>
</dbReference>
<feature type="active site" description="Proton donor" evidence="10 11">
    <location>
        <position position="359"/>
    </location>
</feature>
<dbReference type="GO" id="GO:0043169">
    <property type="term" value="F:cation binding"/>
    <property type="evidence" value="ECO:0007669"/>
    <property type="project" value="InterPro"/>
</dbReference>
<evidence type="ECO:0000313" key="13">
    <source>
        <dbReference type="EMBL" id="OHW63434.1"/>
    </source>
</evidence>
<dbReference type="InterPro" id="IPR004193">
    <property type="entry name" value="Glyco_hydro_13_N"/>
</dbReference>
<protein>
    <recommendedName>
        <fullName evidence="10">1,4-alpha-glucan branching enzyme GlgB</fullName>
        <ecNumber evidence="10">2.4.1.18</ecNumber>
    </recommendedName>
    <alternativeName>
        <fullName evidence="10">1,4-alpha-D-glucan:1,4-alpha-D-glucan 6-glucosyl-transferase</fullName>
    </alternativeName>
    <alternativeName>
        <fullName evidence="10">Alpha-(1-&gt;4)-glucan branching enzyme</fullName>
    </alternativeName>
    <alternativeName>
        <fullName evidence="10">Glycogen branching enzyme</fullName>
        <shortName evidence="10">BE</shortName>
    </alternativeName>
</protein>
<dbReference type="SUPFAM" id="SSF81296">
    <property type="entry name" value="E set domains"/>
    <property type="match status" value="1"/>
</dbReference>
<dbReference type="GO" id="GO:0005978">
    <property type="term" value="P:glycogen biosynthetic process"/>
    <property type="evidence" value="ECO:0007669"/>
    <property type="project" value="UniProtKB-UniRule"/>
</dbReference>
<dbReference type="STRING" id="39480.EUAN_02980"/>
<dbReference type="SUPFAM" id="SSF51445">
    <property type="entry name" value="(Trans)glycosidases"/>
    <property type="match status" value="1"/>
</dbReference>
<comment type="function">
    <text evidence="2 10">Catalyzes the formation of the alpha-1,6-glucosidic linkages in glycogen by scission of a 1,4-alpha-linked oligosaccharide from growing alpha-1,4-glucan chains and the subsequent attachment of the oligosaccharide to the alpha-1,6 position.</text>
</comment>
<evidence type="ECO:0000256" key="11">
    <source>
        <dbReference type="PIRSR" id="PIRSR000463-1"/>
    </source>
</evidence>
<dbReference type="OrthoDB" id="9800174at2"/>
<dbReference type="HAMAP" id="MF_00685">
    <property type="entry name" value="GlgB"/>
    <property type="match status" value="1"/>
</dbReference>
<dbReference type="SMART" id="SM00642">
    <property type="entry name" value="Aamy"/>
    <property type="match status" value="1"/>
</dbReference>
<dbReference type="PIRSF" id="PIRSF000463">
    <property type="entry name" value="GlgB"/>
    <property type="match status" value="1"/>
</dbReference>
<dbReference type="InterPro" id="IPR014756">
    <property type="entry name" value="Ig_E-set"/>
</dbReference>
<dbReference type="NCBIfam" id="TIGR01515">
    <property type="entry name" value="branching_enzym"/>
    <property type="match status" value="1"/>
</dbReference>
<dbReference type="UniPathway" id="UPA00164"/>
<keyword evidence="8 10" id="KW-0320">Glycogen biosynthesis</keyword>
<keyword evidence="5 10" id="KW-0321">Glycogen metabolism</keyword>
<dbReference type="GO" id="GO:0005829">
    <property type="term" value="C:cytosol"/>
    <property type="evidence" value="ECO:0007669"/>
    <property type="project" value="TreeGrafter"/>
</dbReference>
<dbReference type="InterPro" id="IPR013783">
    <property type="entry name" value="Ig-like_fold"/>
</dbReference>
<dbReference type="AlphaFoldDB" id="A0A1S1VAA8"/>
<dbReference type="Proteomes" id="UP000180254">
    <property type="component" value="Unassembled WGS sequence"/>
</dbReference>
<evidence type="ECO:0000256" key="5">
    <source>
        <dbReference type="ARBA" id="ARBA00022600"/>
    </source>
</evidence>
<dbReference type="InterPro" id="IPR044143">
    <property type="entry name" value="GlgB_N_E_set_prok"/>
</dbReference>
<keyword evidence="9 10" id="KW-0119">Carbohydrate metabolism</keyword>
<dbReference type="Pfam" id="PF02922">
    <property type="entry name" value="CBM_48"/>
    <property type="match status" value="1"/>
</dbReference>
<comment type="pathway">
    <text evidence="3 10">Glycan biosynthesis; glycogen biosynthesis.</text>
</comment>
<keyword evidence="6 10" id="KW-0328">Glycosyltransferase</keyword>
<reference evidence="13 14" key="1">
    <citation type="submission" date="2016-09" db="EMBL/GenBank/DDBJ databases">
        <title>Genome sequence of Eubacterium angustum.</title>
        <authorList>
            <person name="Poehlein A."/>
            <person name="Daniel R."/>
        </authorList>
    </citation>
    <scope>NUCLEOTIDE SEQUENCE [LARGE SCALE GENOMIC DNA]</scope>
    <source>
        <strain evidence="13 14">DSM 1989</strain>
    </source>
</reference>
<comment type="subunit">
    <text evidence="10">Monomer.</text>
</comment>
<dbReference type="GO" id="GO:0004553">
    <property type="term" value="F:hydrolase activity, hydrolyzing O-glycosyl compounds"/>
    <property type="evidence" value="ECO:0007669"/>
    <property type="project" value="InterPro"/>
</dbReference>
<dbReference type="InterPro" id="IPR006048">
    <property type="entry name" value="A-amylase/branching_C"/>
</dbReference>
<evidence type="ECO:0000256" key="9">
    <source>
        <dbReference type="ARBA" id="ARBA00023277"/>
    </source>
</evidence>
<dbReference type="NCBIfam" id="NF003811">
    <property type="entry name" value="PRK05402.1"/>
    <property type="match status" value="1"/>
</dbReference>
<dbReference type="Gene3D" id="2.60.40.10">
    <property type="entry name" value="Immunoglobulins"/>
    <property type="match status" value="1"/>
</dbReference>
<dbReference type="FunFam" id="2.60.40.10:FF:000169">
    <property type="entry name" value="1,4-alpha-glucan branching enzyme GlgB"/>
    <property type="match status" value="1"/>
</dbReference>
<organism evidence="13 14">
    <name type="scientific">Andreesenia angusta</name>
    <dbReference type="NCBI Taxonomy" id="39480"/>
    <lineage>
        <taxon>Bacteria</taxon>
        <taxon>Bacillati</taxon>
        <taxon>Bacillota</taxon>
        <taxon>Tissierellia</taxon>
        <taxon>Tissierellales</taxon>
        <taxon>Gottschalkiaceae</taxon>
        <taxon>Andreesenia</taxon>
    </lineage>
</organism>
<evidence type="ECO:0000256" key="3">
    <source>
        <dbReference type="ARBA" id="ARBA00004964"/>
    </source>
</evidence>
<dbReference type="PANTHER" id="PTHR43651">
    <property type="entry name" value="1,4-ALPHA-GLUCAN-BRANCHING ENZYME"/>
    <property type="match status" value="1"/>
</dbReference>
<dbReference type="NCBIfam" id="NF008967">
    <property type="entry name" value="PRK12313.1"/>
    <property type="match status" value="1"/>
</dbReference>
<dbReference type="InterPro" id="IPR013780">
    <property type="entry name" value="Glyco_hydro_b"/>
</dbReference>
<evidence type="ECO:0000313" key="14">
    <source>
        <dbReference type="Proteomes" id="UP000180254"/>
    </source>
</evidence>
<evidence type="ECO:0000256" key="6">
    <source>
        <dbReference type="ARBA" id="ARBA00022676"/>
    </source>
</evidence>
<comment type="caution">
    <text evidence="13">The sequence shown here is derived from an EMBL/GenBank/DDBJ whole genome shotgun (WGS) entry which is preliminary data.</text>
</comment>
<keyword evidence="7 10" id="KW-0808">Transferase</keyword>
<name>A0A1S1VAA8_9FIRM</name>
<dbReference type="CDD" id="cd11322">
    <property type="entry name" value="AmyAc_Glg_BE"/>
    <property type="match status" value="1"/>
</dbReference>
<dbReference type="Pfam" id="PF00128">
    <property type="entry name" value="Alpha-amylase"/>
    <property type="match status" value="1"/>
</dbReference>
<evidence type="ECO:0000256" key="10">
    <source>
        <dbReference type="HAMAP-Rule" id="MF_00685"/>
    </source>
</evidence>
<dbReference type="Pfam" id="PF02806">
    <property type="entry name" value="Alpha-amylase_C"/>
    <property type="match status" value="1"/>
</dbReference>
<feature type="domain" description="Glycosyl hydrolase family 13 catalytic" evidence="12">
    <location>
        <begin position="151"/>
        <end position="509"/>
    </location>
</feature>
<evidence type="ECO:0000256" key="1">
    <source>
        <dbReference type="ARBA" id="ARBA00000826"/>
    </source>
</evidence>
<evidence type="ECO:0000259" key="12">
    <source>
        <dbReference type="SMART" id="SM00642"/>
    </source>
</evidence>
<dbReference type="GO" id="GO:0003844">
    <property type="term" value="F:1,4-alpha-glucan branching enzyme activity"/>
    <property type="evidence" value="ECO:0007669"/>
    <property type="project" value="UniProtKB-UniRule"/>
</dbReference>
<dbReference type="Gene3D" id="3.20.20.80">
    <property type="entry name" value="Glycosidases"/>
    <property type="match status" value="1"/>
</dbReference>
<dbReference type="FunFam" id="2.60.40.1180:FF:000002">
    <property type="entry name" value="1,4-alpha-glucan branching enzyme GlgB"/>
    <property type="match status" value="1"/>
</dbReference>
<proteinExistence type="inferred from homology"/>
<dbReference type="Gene3D" id="2.60.40.1180">
    <property type="entry name" value="Golgi alpha-mannosidase II"/>
    <property type="match status" value="1"/>
</dbReference>
<evidence type="ECO:0000256" key="7">
    <source>
        <dbReference type="ARBA" id="ARBA00022679"/>
    </source>
</evidence>
<keyword evidence="14" id="KW-1185">Reference proteome</keyword>
<sequence>MGKLQSKIDLEDIRKKLNFKKYRSMGAHIKEVNGTRGVNFSVWAPNASSVSVVGDFNSWDGVGHAMERDYDTGVWSLFVPNLKEGDLYKYSIVGVNGEVALKSDPYGFYHEVRPNTASVVYELSGYEWNDLGYRRGKRQHKLYNGPVNIYEVHLGSWKQKEDGTFLSYRELADHLIEYVLEMGYTHVEIMPLIEHPLDASWGYQGVGYFSVTSRYGEPKDFMYFVDRCHQNGIGVILDWIPAHFCKDAHGLAKFDGSCLYEYSDPLRAENYQWGTLNFDLGRYEVMEYLISSAIFFLDVFHIDGLRVDAVTSMLYLDFGKDEWRPNEYGGRENIEAINFMRILNEEVFSKYKSALMIAEESTSWPLVSSPTYLGGLGYNYKWNMGWMNDMLEYMEKEPIHRKHHHNLITFSFMYTYSENFILPLSHDEVVHGKKSLLDKMPGDYWQKFANLRLLYGYKMTHPGKKLLFMGGEFGQFIEWRCDESLEWFLLRYDMHEKLHKYTKALNHIYREERALWELDHDITGFKWIEPNNNEQSIVSFVRRGKKEGEVMIVVCNFTPQVYCDYRVGVPLKAEYEEILNSDDEAFGGSGFINGTNILAEEEVWNQQKYSIALKIPPLGAVYLKARKILD</sequence>
<dbReference type="EMBL" id="MKIE01000001">
    <property type="protein sequence ID" value="OHW63434.1"/>
    <property type="molecule type" value="Genomic_DNA"/>
</dbReference>
<feature type="active site" description="Nucleophile" evidence="10 11">
    <location>
        <position position="308"/>
    </location>
</feature>
<accession>A0A1S1VAA8</accession>
<dbReference type="InterPro" id="IPR006407">
    <property type="entry name" value="GlgB"/>
</dbReference>
<comment type="catalytic activity">
    <reaction evidence="1 10">
        <text>Transfers a segment of a (1-&gt;4)-alpha-D-glucan chain to a primary hydroxy group in a similar glucan chain.</text>
        <dbReference type="EC" id="2.4.1.18"/>
    </reaction>
</comment>
<dbReference type="FunFam" id="3.20.20.80:FF:000003">
    <property type="entry name" value="1,4-alpha-glucan branching enzyme GlgB"/>
    <property type="match status" value="1"/>
</dbReference>
<dbReference type="PANTHER" id="PTHR43651:SF3">
    <property type="entry name" value="1,4-ALPHA-GLUCAN-BRANCHING ENZYME"/>
    <property type="match status" value="1"/>
</dbReference>
<dbReference type="SUPFAM" id="SSF51011">
    <property type="entry name" value="Glycosyl hydrolase domain"/>
    <property type="match status" value="1"/>
</dbReference>
<dbReference type="EC" id="2.4.1.18" evidence="10"/>
<evidence type="ECO:0000256" key="2">
    <source>
        <dbReference type="ARBA" id="ARBA00002953"/>
    </source>
</evidence>
<gene>
    <name evidence="10 13" type="primary">glgB</name>
    <name evidence="13" type="ORF">EUAN_02980</name>
</gene>